<protein>
    <recommendedName>
        <fullName evidence="2">Thiolase N-terminal domain-containing protein</fullName>
    </recommendedName>
</protein>
<dbReference type="EMBL" id="BSNG01000001">
    <property type="protein sequence ID" value="GLQ11257.1"/>
    <property type="molecule type" value="Genomic_DNA"/>
</dbReference>
<feature type="compositionally biased region" description="Basic residues" evidence="1">
    <location>
        <begin position="245"/>
        <end position="259"/>
    </location>
</feature>
<gene>
    <name evidence="3" type="ORF">GCM10007913_31890</name>
</gene>
<proteinExistence type="predicted"/>
<dbReference type="InterPro" id="IPR016039">
    <property type="entry name" value="Thiolase-like"/>
</dbReference>
<reference evidence="3" key="2">
    <citation type="submission" date="2023-01" db="EMBL/GenBank/DDBJ databases">
        <title>Draft genome sequence of Devosia yakushimensis strain NBRC 103855.</title>
        <authorList>
            <person name="Sun Q."/>
            <person name="Mori K."/>
        </authorList>
    </citation>
    <scope>NUCLEOTIDE SEQUENCE</scope>
    <source>
        <strain evidence="3">NBRC 103855</strain>
    </source>
</reference>
<accession>A0ABQ5UGS1</accession>
<feature type="region of interest" description="Disordered" evidence="1">
    <location>
        <begin position="200"/>
        <end position="290"/>
    </location>
</feature>
<evidence type="ECO:0000256" key="1">
    <source>
        <dbReference type="SAM" id="MobiDB-lite"/>
    </source>
</evidence>
<dbReference type="InterPro" id="IPR004165">
    <property type="entry name" value="CoA_trans_fam_I"/>
</dbReference>
<keyword evidence="4" id="KW-1185">Reference proteome</keyword>
<sequence length="290" mass="31235">MANYIPIGMDVRLQSENGMLGMGPFPFAGEEDADLINAGKQTITELPETSFFSSADSFGMIRGGHIDLSILGAMQVAENGDLANWMIPGKMVKGSGDARIIVAGGQESMSLSPHCQYLRGAIRMGPVTLVDTMLSEGLTDAFGNYHMGVTAENVARQFGITREEQNAFALASQQKAAAAQVGGQFETEISDTHGYWANPSLAQGHGTRRLDHRRSRPDRGQRSVRRSGLRRLARHELGPSQGQCQRRRHRHRPPNRRLGRPCAGHATPCHAVPPSAEGGLPSSASAAAWA</sequence>
<dbReference type="InterPro" id="IPR037171">
    <property type="entry name" value="NagB/RpiA_transferase-like"/>
</dbReference>
<evidence type="ECO:0000313" key="4">
    <source>
        <dbReference type="Proteomes" id="UP001161406"/>
    </source>
</evidence>
<organism evidence="3 4">
    <name type="scientific">Devosia yakushimensis</name>
    <dbReference type="NCBI Taxonomy" id="470028"/>
    <lineage>
        <taxon>Bacteria</taxon>
        <taxon>Pseudomonadati</taxon>
        <taxon>Pseudomonadota</taxon>
        <taxon>Alphaproteobacteria</taxon>
        <taxon>Hyphomicrobiales</taxon>
        <taxon>Devosiaceae</taxon>
        <taxon>Devosia</taxon>
    </lineage>
</organism>
<evidence type="ECO:0000259" key="2">
    <source>
        <dbReference type="Pfam" id="PF00108"/>
    </source>
</evidence>
<dbReference type="PANTHER" id="PTHR13707:SF57">
    <property type="entry name" value="SUCCINYL-COA:3-KETOACID COENZYME A TRANSFERASE SUBUNIT B-RELATED"/>
    <property type="match status" value="1"/>
</dbReference>
<evidence type="ECO:0000313" key="3">
    <source>
        <dbReference type="EMBL" id="GLQ11257.1"/>
    </source>
</evidence>
<dbReference type="Proteomes" id="UP001161406">
    <property type="component" value="Unassembled WGS sequence"/>
</dbReference>
<dbReference type="SMART" id="SM00882">
    <property type="entry name" value="CoA_trans"/>
    <property type="match status" value="1"/>
</dbReference>
<dbReference type="InterPro" id="IPR020616">
    <property type="entry name" value="Thiolase_N"/>
</dbReference>
<feature type="domain" description="Thiolase N-terminal" evidence="2">
    <location>
        <begin position="95"/>
        <end position="189"/>
    </location>
</feature>
<dbReference type="SUPFAM" id="SSF53901">
    <property type="entry name" value="Thiolase-like"/>
    <property type="match status" value="1"/>
</dbReference>
<dbReference type="Gene3D" id="3.40.47.10">
    <property type="match status" value="1"/>
</dbReference>
<name>A0ABQ5UGS1_9HYPH</name>
<dbReference type="Pfam" id="PF00108">
    <property type="entry name" value="Thiolase_N"/>
    <property type="match status" value="1"/>
</dbReference>
<feature type="compositionally biased region" description="Basic residues" evidence="1">
    <location>
        <begin position="206"/>
        <end position="233"/>
    </location>
</feature>
<dbReference type="PANTHER" id="PTHR13707">
    <property type="entry name" value="KETOACID-COENZYME A TRANSFERASE"/>
    <property type="match status" value="1"/>
</dbReference>
<dbReference type="SUPFAM" id="SSF100950">
    <property type="entry name" value="NagB/RpiA/CoA transferase-like"/>
    <property type="match status" value="1"/>
</dbReference>
<dbReference type="Gene3D" id="3.40.1080.10">
    <property type="entry name" value="Glutaconate Coenzyme A-transferase"/>
    <property type="match status" value="1"/>
</dbReference>
<reference evidence="3" key="1">
    <citation type="journal article" date="2014" name="Int. J. Syst. Evol. Microbiol.">
        <title>Complete genome of a new Firmicutes species belonging to the dominant human colonic microbiota ('Ruminococcus bicirculans') reveals two chromosomes and a selective capacity to utilize plant glucans.</title>
        <authorList>
            <consortium name="NISC Comparative Sequencing Program"/>
            <person name="Wegmann U."/>
            <person name="Louis P."/>
            <person name="Goesmann A."/>
            <person name="Henrissat B."/>
            <person name="Duncan S.H."/>
            <person name="Flint H.J."/>
        </authorList>
    </citation>
    <scope>NUCLEOTIDE SEQUENCE</scope>
    <source>
        <strain evidence="3">NBRC 103855</strain>
    </source>
</reference>
<comment type="caution">
    <text evidence="3">The sequence shown here is derived from an EMBL/GenBank/DDBJ whole genome shotgun (WGS) entry which is preliminary data.</text>
</comment>